<dbReference type="AlphaFoldDB" id="A0A1X1L5B2"/>
<evidence type="ECO:0000256" key="7">
    <source>
        <dbReference type="ARBA" id="ARBA00047942"/>
    </source>
</evidence>
<keyword evidence="4" id="KW-0949">S-adenosyl-L-methionine</keyword>
<dbReference type="Pfam" id="PF07669">
    <property type="entry name" value="Eco57I"/>
    <property type="match status" value="1"/>
</dbReference>
<evidence type="ECO:0000313" key="11">
    <source>
        <dbReference type="Proteomes" id="UP000193505"/>
    </source>
</evidence>
<dbReference type="Proteomes" id="UP000193505">
    <property type="component" value="Unassembled WGS sequence"/>
</dbReference>
<organism evidence="9 11">
    <name type="scientific">Streptococcus mitis</name>
    <dbReference type="NCBI Taxonomy" id="28037"/>
    <lineage>
        <taxon>Bacteria</taxon>
        <taxon>Bacillati</taxon>
        <taxon>Bacillota</taxon>
        <taxon>Bacilli</taxon>
        <taxon>Lactobacillales</taxon>
        <taxon>Streptococcaceae</taxon>
        <taxon>Streptococcus</taxon>
        <taxon>Streptococcus mitis group</taxon>
    </lineage>
</organism>
<keyword evidence="3 9" id="KW-0808">Transferase</keyword>
<evidence type="ECO:0000256" key="2">
    <source>
        <dbReference type="ARBA" id="ARBA00022603"/>
    </source>
</evidence>
<evidence type="ECO:0000256" key="6">
    <source>
        <dbReference type="ARBA" id="ARBA00023125"/>
    </source>
</evidence>
<dbReference type="InterPro" id="IPR050953">
    <property type="entry name" value="N4_N6_ade-DNA_methylase"/>
</dbReference>
<keyword evidence="6" id="KW-0238">DNA-binding</keyword>
<evidence type="ECO:0000259" key="8">
    <source>
        <dbReference type="Pfam" id="PF07669"/>
    </source>
</evidence>
<keyword evidence="2 9" id="KW-0489">Methyltransferase</keyword>
<protein>
    <recommendedName>
        <fullName evidence="1">site-specific DNA-methyltransferase (adenine-specific)</fullName>
        <ecNumber evidence="1">2.1.1.72</ecNumber>
    </recommendedName>
</protein>
<evidence type="ECO:0000256" key="3">
    <source>
        <dbReference type="ARBA" id="ARBA00022679"/>
    </source>
</evidence>
<name>A0A1X1L5B2_STRMT</name>
<dbReference type="Gene3D" id="3.40.50.150">
    <property type="entry name" value="Vaccinia Virus protein VP39"/>
    <property type="match status" value="1"/>
</dbReference>
<dbReference type="EMBL" id="RJPV01000003">
    <property type="protein sequence ID" value="RSJ90150.1"/>
    <property type="molecule type" value="Genomic_DNA"/>
</dbReference>
<comment type="caution">
    <text evidence="9">The sequence shown here is derived from an EMBL/GenBank/DDBJ whole genome shotgun (WGS) entry which is preliminary data.</text>
</comment>
<dbReference type="GO" id="GO:0032259">
    <property type="term" value="P:methylation"/>
    <property type="evidence" value="ECO:0007669"/>
    <property type="project" value="UniProtKB-KW"/>
</dbReference>
<dbReference type="InterPro" id="IPR011639">
    <property type="entry name" value="MethylTrfase_TaqI-like_dom"/>
</dbReference>
<gene>
    <name evidence="9" type="ORF">B7694_00815</name>
    <name evidence="10" type="ORF">D8789_04885</name>
</gene>
<dbReference type="PROSITE" id="PS00092">
    <property type="entry name" value="N6_MTASE"/>
    <property type="match status" value="1"/>
</dbReference>
<dbReference type="GO" id="GO:0009307">
    <property type="term" value="P:DNA restriction-modification system"/>
    <property type="evidence" value="ECO:0007669"/>
    <property type="project" value="UniProtKB-KW"/>
</dbReference>
<evidence type="ECO:0000313" key="10">
    <source>
        <dbReference type="EMBL" id="RSJ90150.1"/>
    </source>
</evidence>
<reference evidence="9" key="2">
    <citation type="submission" date="2017-04" db="EMBL/GenBank/DDBJ databases">
        <authorList>
            <person name="Afonso C.L."/>
            <person name="Miller P.J."/>
            <person name="Scott M.A."/>
            <person name="Spackman E."/>
            <person name="Goraichik I."/>
            <person name="Dimitrov K.M."/>
            <person name="Suarez D.L."/>
            <person name="Swayne D.E."/>
        </authorList>
    </citation>
    <scope>NUCLEOTIDE SEQUENCE</scope>
    <source>
        <strain evidence="9">OD_310347_11</strain>
    </source>
</reference>
<dbReference type="GO" id="GO:0003677">
    <property type="term" value="F:DNA binding"/>
    <property type="evidence" value="ECO:0007669"/>
    <property type="project" value="UniProtKB-KW"/>
</dbReference>
<dbReference type="InterPro" id="IPR029063">
    <property type="entry name" value="SAM-dependent_MTases_sf"/>
</dbReference>
<keyword evidence="5" id="KW-0680">Restriction system</keyword>
<evidence type="ECO:0000256" key="4">
    <source>
        <dbReference type="ARBA" id="ARBA00022691"/>
    </source>
</evidence>
<dbReference type="PANTHER" id="PTHR33841:SF6">
    <property type="entry name" value="TYPE II METHYLTRANSFERASE M.HINDII"/>
    <property type="match status" value="1"/>
</dbReference>
<evidence type="ECO:0000313" key="12">
    <source>
        <dbReference type="Proteomes" id="UP000271977"/>
    </source>
</evidence>
<reference evidence="10 12" key="3">
    <citation type="submission" date="2018-11" db="EMBL/GenBank/DDBJ databases">
        <title>Species Designations Belie Phenotypic and Genotypic Heterogeneity in Oral Streptococci.</title>
        <authorList>
            <person name="Velsko I."/>
        </authorList>
    </citation>
    <scope>NUCLEOTIDE SEQUENCE [LARGE SCALE GENOMIC DNA]</scope>
    <source>
        <strain evidence="10 12">BCC30</strain>
    </source>
</reference>
<dbReference type="EMBL" id="NCVL01000003">
    <property type="protein sequence ID" value="ORP06784.1"/>
    <property type="molecule type" value="Genomic_DNA"/>
</dbReference>
<dbReference type="RefSeq" id="WP_049493618.1">
    <property type="nucleotide sequence ID" value="NZ_NCVL01000003.1"/>
</dbReference>
<accession>A0A1X1L5B2</accession>
<proteinExistence type="predicted"/>
<dbReference type="SUPFAM" id="SSF53335">
    <property type="entry name" value="S-adenosyl-L-methionine-dependent methyltransferases"/>
    <property type="match status" value="1"/>
</dbReference>
<dbReference type="GO" id="GO:0009007">
    <property type="term" value="F:site-specific DNA-methyltransferase (adenine-specific) activity"/>
    <property type="evidence" value="ECO:0007669"/>
    <property type="project" value="UniProtKB-EC"/>
</dbReference>
<dbReference type="PANTHER" id="PTHR33841">
    <property type="entry name" value="DNA METHYLTRANSFERASE YEEA-RELATED"/>
    <property type="match status" value="1"/>
</dbReference>
<keyword evidence="10" id="KW-0378">Hydrolase</keyword>
<dbReference type="EC" id="2.1.1.72" evidence="1"/>
<comment type="catalytic activity">
    <reaction evidence="7">
        <text>a 2'-deoxyadenosine in DNA + S-adenosyl-L-methionine = an N(6)-methyl-2'-deoxyadenosine in DNA + S-adenosyl-L-homocysteine + H(+)</text>
        <dbReference type="Rhea" id="RHEA:15197"/>
        <dbReference type="Rhea" id="RHEA-COMP:12418"/>
        <dbReference type="Rhea" id="RHEA-COMP:12419"/>
        <dbReference type="ChEBI" id="CHEBI:15378"/>
        <dbReference type="ChEBI" id="CHEBI:57856"/>
        <dbReference type="ChEBI" id="CHEBI:59789"/>
        <dbReference type="ChEBI" id="CHEBI:90615"/>
        <dbReference type="ChEBI" id="CHEBI:90616"/>
        <dbReference type="EC" id="2.1.1.72"/>
    </reaction>
</comment>
<dbReference type="InterPro" id="IPR002052">
    <property type="entry name" value="DNA_methylase_N6_adenine_CS"/>
</dbReference>
<feature type="domain" description="Type II methyltransferase M.TaqI-like" evidence="8">
    <location>
        <begin position="76"/>
        <end position="212"/>
    </location>
</feature>
<dbReference type="GO" id="GO:0016787">
    <property type="term" value="F:hydrolase activity"/>
    <property type="evidence" value="ECO:0007669"/>
    <property type="project" value="UniProtKB-KW"/>
</dbReference>
<evidence type="ECO:0000313" key="9">
    <source>
        <dbReference type="EMBL" id="ORP06784.1"/>
    </source>
</evidence>
<sequence length="460" mass="54487">MEKFQVFTPEKYVHFMLDKVEYDGKNILKKYFLENSVGEGNILCVAIRRYIEVALKHRYSTSSIKSDLEKYFVAFEIDPQLKENCLRNLDNIALEYGIQEVNWQILSDDYLRYNLKMRFDFIVGNPPYITYQELNTMDRSFLKNNFTSCKKGKFDYCYAFIEKSLLDLKKTTGKMCYLIPNSIFKNVFAENLREILKKNILQLIDYRHTHIFGRILTSSAIMVIDNSKICNYLEYIDSDFNKSFLIRKEDLGSKWYFTENIEFKVNQLTFGELFKVSNSVATLANKVFLIPEQEDLDLEDEILKPAASPRKLSKNIVDKIIFPYKFVNNELRRYPREEFERIFPKTTRYLREWKDVLDNRKSDGEWFEYGRSQGLKFMNQEKLMISSVITEKVNVYELDSQMIPYSGFYIIPLAEKGLDYAKKILESEDFYNYIETRAINASGKSIRISVNDVKNYPIRV</sequence>
<evidence type="ECO:0000256" key="5">
    <source>
        <dbReference type="ARBA" id="ARBA00022747"/>
    </source>
</evidence>
<evidence type="ECO:0000256" key="1">
    <source>
        <dbReference type="ARBA" id="ARBA00011900"/>
    </source>
</evidence>
<reference evidence="9 11" key="1">
    <citation type="journal article" date="2016" name="Eur. J. Clin. Microbiol. Infect. Dis.">
        <title>Whole genome sequencing as a tool for phylogenetic analysis of clinical strains of Mitis group streptococci.</title>
        <authorList>
            <person name="Rasmussen L.H."/>
            <person name="Dargis R."/>
            <person name="Hojholt K."/>
            <person name="Christensen J.J."/>
            <person name="Skovgaard O."/>
            <person name="Justesen U.S."/>
            <person name="Rosenvinge F.S."/>
            <person name="Moser C."/>
            <person name="Lukjancenko O."/>
            <person name="Rasmussen S."/>
            <person name="Nielsen X.C."/>
        </authorList>
    </citation>
    <scope>NUCLEOTIDE SEQUENCE [LARGE SCALE GENOMIC DNA]</scope>
    <source>
        <strain evidence="9 11">OD_310347_11</strain>
    </source>
</reference>
<dbReference type="Proteomes" id="UP000271977">
    <property type="component" value="Unassembled WGS sequence"/>
</dbReference>